<evidence type="ECO:0008006" key="4">
    <source>
        <dbReference type="Google" id="ProtNLM"/>
    </source>
</evidence>
<dbReference type="EMBL" id="KV722363">
    <property type="protein sequence ID" value="OCH92831.1"/>
    <property type="molecule type" value="Genomic_DNA"/>
</dbReference>
<evidence type="ECO:0000313" key="2">
    <source>
        <dbReference type="EMBL" id="OCH92831.1"/>
    </source>
</evidence>
<evidence type="ECO:0000313" key="3">
    <source>
        <dbReference type="Proteomes" id="UP000250043"/>
    </source>
</evidence>
<reference evidence="2 3" key="1">
    <citation type="submission" date="2016-07" db="EMBL/GenBank/DDBJ databases">
        <title>Draft genome of the white-rot fungus Obba rivulosa 3A-2.</title>
        <authorList>
            <consortium name="DOE Joint Genome Institute"/>
            <person name="Miettinen O."/>
            <person name="Riley R."/>
            <person name="Acob R."/>
            <person name="Barry K."/>
            <person name="Cullen D."/>
            <person name="De Vries R."/>
            <person name="Hainaut M."/>
            <person name="Hatakka A."/>
            <person name="Henrissat B."/>
            <person name="Hilden K."/>
            <person name="Kuo R."/>
            <person name="Labutti K."/>
            <person name="Lipzen A."/>
            <person name="Makela M.R."/>
            <person name="Sandor L."/>
            <person name="Spatafora J.W."/>
            <person name="Grigoriev I.V."/>
            <person name="Hibbett D.S."/>
        </authorList>
    </citation>
    <scope>NUCLEOTIDE SEQUENCE [LARGE SCALE GENOMIC DNA]</scope>
    <source>
        <strain evidence="2 3">3A-2</strain>
    </source>
</reference>
<proteinExistence type="predicted"/>
<organism evidence="2 3">
    <name type="scientific">Obba rivulosa</name>
    <dbReference type="NCBI Taxonomy" id="1052685"/>
    <lineage>
        <taxon>Eukaryota</taxon>
        <taxon>Fungi</taxon>
        <taxon>Dikarya</taxon>
        <taxon>Basidiomycota</taxon>
        <taxon>Agaricomycotina</taxon>
        <taxon>Agaricomycetes</taxon>
        <taxon>Polyporales</taxon>
        <taxon>Gelatoporiaceae</taxon>
        <taxon>Obba</taxon>
    </lineage>
</organism>
<gene>
    <name evidence="2" type="ORF">OBBRIDRAFT_885961</name>
</gene>
<dbReference type="AlphaFoldDB" id="A0A8E2DMY4"/>
<protein>
    <recommendedName>
        <fullName evidence="4">F-box domain-containing protein</fullName>
    </recommendedName>
</protein>
<sequence>MSTLVHTTWSPVNMPSLPPELLLSILEFAIPPDAFLDSTVHSAPTTSWAYILRLKKTLLSVCKAWWSLFIPSLYHDIVLQGPNQILALARTIRHGHFDVAPLIKRIHLQCFLPFEQARIAFHELEYILHQAVGLGALIVGHQFMTTYSSESKGYQEKPVGVIKSLSLRLTKLEYRYDPVDQVNIFKPLLAIEFSLTSVASFSQLVSLAVPLSSQLATGLSRARRPSIAIQLHRLKELHVFCHMDAEFDVFDSWEMPCLKQLILTLHARLSLFDEENTMYQSFLMQHGGGIEYLDMSVTTRHTDFHHLWRSLDLCPKLRHFVIAIITVGVDALLMASLQHPVAHPSLLYVDIWADLEDDCFNLDFATRFLQQVRFFHVDLAHLLHLPRLFHPSMQLAEGEVLTHTLPTFRISQTRRRISIDYPIYTDDDPEDEDYVTDSDDSSDSDDESDVDDEDAEDDMYSLAGHSPSVRRNIFMIDPERGKIWYLS</sequence>
<evidence type="ECO:0000256" key="1">
    <source>
        <dbReference type="SAM" id="MobiDB-lite"/>
    </source>
</evidence>
<name>A0A8E2DMY4_9APHY</name>
<dbReference type="Proteomes" id="UP000250043">
    <property type="component" value="Unassembled WGS sequence"/>
</dbReference>
<feature type="compositionally biased region" description="Acidic residues" evidence="1">
    <location>
        <begin position="425"/>
        <end position="459"/>
    </location>
</feature>
<accession>A0A8E2DMY4</accession>
<feature type="region of interest" description="Disordered" evidence="1">
    <location>
        <begin position="421"/>
        <end position="464"/>
    </location>
</feature>
<keyword evidence="3" id="KW-1185">Reference proteome</keyword>
<dbReference type="OrthoDB" id="3060996at2759"/>